<keyword evidence="2" id="KW-0472">Membrane</keyword>
<evidence type="ECO:0000313" key="3">
    <source>
        <dbReference type="EMBL" id="QIG80256.1"/>
    </source>
</evidence>
<dbReference type="EMBL" id="CP049109">
    <property type="protein sequence ID" value="QIG80256.1"/>
    <property type="molecule type" value="Genomic_DNA"/>
</dbReference>
<keyword evidence="2" id="KW-0812">Transmembrane</keyword>
<sequence length="99" mass="11056">MSWSGPGFILAIIAISTIGWVITTAIRARHGYPLENEWGGSAQRTDPEADRKIALLSNENERLTGQISRLEERIAVLERIATDPGERTRREIDALRDAD</sequence>
<keyword evidence="4" id="KW-1185">Reference proteome</keyword>
<protein>
    <recommendedName>
        <fullName evidence="5">Envelope stress response membrane protein PspB</fullName>
    </recommendedName>
</protein>
<organism evidence="3 4">
    <name type="scientific">Stakelama tenebrarum</name>
    <dbReference type="NCBI Taxonomy" id="2711215"/>
    <lineage>
        <taxon>Bacteria</taxon>
        <taxon>Pseudomonadati</taxon>
        <taxon>Pseudomonadota</taxon>
        <taxon>Alphaproteobacteria</taxon>
        <taxon>Sphingomonadales</taxon>
        <taxon>Sphingomonadaceae</taxon>
        <taxon>Stakelama</taxon>
    </lineage>
</organism>
<gene>
    <name evidence="3" type="ORF">G5C33_11035</name>
</gene>
<evidence type="ECO:0000256" key="2">
    <source>
        <dbReference type="SAM" id="Phobius"/>
    </source>
</evidence>
<feature type="coiled-coil region" evidence="1">
    <location>
        <begin position="53"/>
        <end position="80"/>
    </location>
</feature>
<evidence type="ECO:0008006" key="5">
    <source>
        <dbReference type="Google" id="ProtNLM"/>
    </source>
</evidence>
<dbReference type="KEGG" id="spzr:G5C33_11035"/>
<dbReference type="RefSeq" id="WP_165327261.1">
    <property type="nucleotide sequence ID" value="NZ_CP049109.1"/>
</dbReference>
<evidence type="ECO:0000256" key="1">
    <source>
        <dbReference type="SAM" id="Coils"/>
    </source>
</evidence>
<keyword evidence="2" id="KW-1133">Transmembrane helix</keyword>
<proteinExistence type="predicted"/>
<reference evidence="3 4" key="1">
    <citation type="submission" date="2020-02" db="EMBL/GenBank/DDBJ databases">
        <authorList>
            <person name="Zheng R.K."/>
            <person name="Sun C.M."/>
        </authorList>
    </citation>
    <scope>NUCLEOTIDE SEQUENCE [LARGE SCALE GENOMIC DNA]</scope>
    <source>
        <strain evidence="4">zrk23</strain>
    </source>
</reference>
<feature type="transmembrane region" description="Helical" evidence="2">
    <location>
        <begin position="6"/>
        <end position="26"/>
    </location>
</feature>
<dbReference type="Proteomes" id="UP000501568">
    <property type="component" value="Chromosome"/>
</dbReference>
<keyword evidence="1" id="KW-0175">Coiled coil</keyword>
<name>A0A6G6Y6Q0_9SPHN</name>
<dbReference type="AlphaFoldDB" id="A0A6G6Y6Q0"/>
<accession>A0A6G6Y6Q0</accession>
<evidence type="ECO:0000313" key="4">
    <source>
        <dbReference type="Proteomes" id="UP000501568"/>
    </source>
</evidence>